<evidence type="ECO:0000313" key="40">
    <source>
        <dbReference type="EMBL" id="HAF1254606.1"/>
    </source>
</evidence>
<evidence type="ECO:0000313" key="18">
    <source>
        <dbReference type="EMBL" id="EDA0009919.1"/>
    </source>
</evidence>
<evidence type="ECO:0000313" key="39">
    <source>
        <dbReference type="EMBL" id="HAF0924396.1"/>
    </source>
</evidence>
<dbReference type="EMBL" id="DAATOC010000105">
    <property type="protein sequence ID" value="HAE9354886.1"/>
    <property type="molecule type" value="Genomic_DNA"/>
</dbReference>
<evidence type="ECO:0000313" key="19">
    <source>
        <dbReference type="EMBL" id="EDB4300775.1"/>
    </source>
</evidence>
<dbReference type="EMBL" id="DAARVT010000020">
    <property type="protein sequence ID" value="HAE4145587.1"/>
    <property type="molecule type" value="Genomic_DNA"/>
</dbReference>
<reference evidence="22" key="2">
    <citation type="submission" date="2018-07" db="EMBL/GenBank/DDBJ databases">
        <authorList>
            <consortium name="GenomeTrakr network: Whole genome sequencing for foodborne pathogen traceback"/>
        </authorList>
    </citation>
    <scope>NUCLEOTIDE SEQUENCE</scope>
    <source>
        <strain evidence="18">CFSAN032143</strain>
        <strain evidence="19">CFSAN032161</strain>
        <strain evidence="17">FDA00004064</strain>
        <strain evidence="10">FSIS11812555</strain>
        <strain evidence="4">FSIS11919213</strain>
        <strain evidence="22">FSIS1709880</strain>
        <strain evidence="12">MDH-2014-00368</strain>
    </source>
</reference>
<evidence type="ECO:0000313" key="17">
    <source>
        <dbReference type="EMBL" id="ECZ7802579.1"/>
    </source>
</evidence>
<reference evidence="42 43" key="6">
    <citation type="journal article" date="2019" name="Proc. Natl. Acad. Sci. U.S.A.">
        <title>Microbiome composition shapes rapid genomic adaptation of Drosophila melanogaster.</title>
        <authorList>
            <person name="Rudman S.M."/>
            <person name="Greenblum S."/>
            <person name="Hughes R.C."/>
            <person name="Rajpurohit S."/>
            <person name="Kiratli O."/>
            <person name="Lowder D.B."/>
            <person name="Lemmon S.G."/>
            <person name="Petrov D.A."/>
            <person name="Chaston J.M."/>
            <person name="Schmidt P."/>
        </authorList>
    </citation>
    <scope>NUCLEOTIDE SEQUENCE [LARGE SCALE GENOMIC DNA]</scope>
    <source>
        <strain evidence="42 43">ME2L-19-263</strain>
    </source>
</reference>
<dbReference type="EMBL" id="AAKXFP010000011">
    <property type="protein sequence ID" value="ECW6426417.1"/>
    <property type="molecule type" value="Genomic_DNA"/>
</dbReference>
<evidence type="ECO:0000313" key="12">
    <source>
        <dbReference type="EMBL" id="ECW6426417.1"/>
    </source>
</evidence>
<dbReference type="EMBL" id="DAAQTN010000005">
    <property type="protein sequence ID" value="HAE0806850.1"/>
    <property type="molecule type" value="Genomic_DNA"/>
</dbReference>
<dbReference type="EMBL" id="AALNLT010000019">
    <property type="protein sequence ID" value="EDB4300775.1"/>
    <property type="molecule type" value="Genomic_DNA"/>
</dbReference>
<dbReference type="EMBL" id="AAKPRQ010000006">
    <property type="protein sequence ID" value="ECU3684814.1"/>
    <property type="molecule type" value="Genomic_DNA"/>
</dbReference>
<evidence type="ECO:0000313" key="11">
    <source>
        <dbReference type="EMBL" id="ECV3153024.1"/>
    </source>
</evidence>
<evidence type="ECO:0000313" key="8">
    <source>
        <dbReference type="EMBL" id="ECS8999009.1"/>
    </source>
</evidence>
<dbReference type="EMBL" id="AALEDO010000004">
    <property type="protein sequence ID" value="ECY6786673.1"/>
    <property type="molecule type" value="Genomic_DNA"/>
</dbReference>
<dbReference type="EMBL" id="DAARUM010000001">
    <property type="protein sequence ID" value="HAE3984437.1"/>
    <property type="molecule type" value="Genomic_DNA"/>
</dbReference>
<evidence type="ECO:0000313" key="13">
    <source>
        <dbReference type="EMBL" id="ECX1555508.1"/>
    </source>
</evidence>
<evidence type="ECO:0000313" key="32">
    <source>
        <dbReference type="EMBL" id="HAE2971527.1"/>
    </source>
</evidence>
<evidence type="ECO:0000313" key="36">
    <source>
        <dbReference type="EMBL" id="HAE9332339.1"/>
    </source>
</evidence>
<evidence type="ECO:0000313" key="41">
    <source>
        <dbReference type="EMBL" id="HAF7255381.1"/>
    </source>
</evidence>
<evidence type="ECO:0000313" key="20">
    <source>
        <dbReference type="EMBL" id="EDC6718648.1"/>
    </source>
</evidence>
<reference evidence="32" key="3">
    <citation type="submission" date="2018-07" db="EMBL/GenBank/DDBJ databases">
        <authorList>
            <consortium name="NCBI Pathogen Detection Project"/>
        </authorList>
    </citation>
    <scope>NUCLEOTIDE SEQUENCE</scope>
    <source>
        <strain evidence="41">09-0646</strain>
        <strain evidence="32">09-1991</strain>
        <strain evidence="37">09-2247</strain>
        <strain evidence="36">09-5077</strain>
        <strain evidence="38">10-6667</strain>
        <strain evidence="33">10-6841</strain>
        <strain evidence="35">12-1128</strain>
        <strain evidence="40">12-4802</strain>
        <strain evidence="39">13-0136</strain>
        <strain evidence="34">BCW_2023</strain>
        <strain evidence="26">Salmonella enterica</strain>
    </source>
</reference>
<organism evidence="22">
    <name type="scientific">Salmonella montevideo</name>
    <dbReference type="NCBI Taxonomy" id="115981"/>
    <lineage>
        <taxon>Bacteria</taxon>
        <taxon>Pseudomonadati</taxon>
        <taxon>Pseudomonadota</taxon>
        <taxon>Gammaproteobacteria</taxon>
        <taxon>Enterobacterales</taxon>
        <taxon>Enterobacteriaceae</taxon>
        <taxon>Salmonella</taxon>
    </lineage>
</organism>
<evidence type="ECO:0000313" key="34">
    <source>
        <dbReference type="EMBL" id="HAE4145587.1"/>
    </source>
</evidence>
<evidence type="ECO:0000313" key="27">
    <source>
        <dbReference type="EMBL" id="HAE0766999.1"/>
    </source>
</evidence>
<evidence type="ECO:0000313" key="22">
    <source>
        <dbReference type="EMBL" id="EDF3867633.1"/>
    </source>
</evidence>
<evidence type="ECO:0000313" key="24">
    <source>
        <dbReference type="EMBL" id="EDG0899559.1"/>
    </source>
</evidence>
<dbReference type="RefSeq" id="WP_000504709.1">
    <property type="nucleotide sequence ID" value="NZ_CP029039.1"/>
</dbReference>
<reference evidence="23" key="8">
    <citation type="submission" date="2019-10" db="EMBL/GenBank/DDBJ databases">
        <authorList>
            <person name="Ashton P.M."/>
            <person name="Dallman T."/>
            <person name="Nair S."/>
            <person name="De Pinna E."/>
            <person name="Peters T."/>
            <person name="Grant K."/>
        </authorList>
    </citation>
    <scope>NUCLEOTIDE SEQUENCE</scope>
    <source>
        <strain evidence="7">197101</strain>
        <strain evidence="6">319650</strain>
        <strain evidence="5">401701</strain>
        <strain evidence="16">56964</strain>
        <strain evidence="2">758106</strain>
        <strain evidence="23">818883</strain>
    </source>
</reference>
<dbReference type="EMBL" id="DAAQWK010000005">
    <property type="protein sequence ID" value="HAE1154593.1"/>
    <property type="molecule type" value="Genomic_DNA"/>
</dbReference>
<dbReference type="AlphaFoldDB" id="A0A3A3J9U4"/>
<dbReference type="Proteomes" id="UP000839901">
    <property type="component" value="Unassembled WGS sequence"/>
</dbReference>
<evidence type="ECO:0000313" key="16">
    <source>
        <dbReference type="EMBL" id="ECY9607746.1"/>
    </source>
</evidence>
<dbReference type="EMBL" id="AAKKUG010000003">
    <property type="protein sequence ID" value="ECS8999009.1"/>
    <property type="molecule type" value="Genomic_DNA"/>
</dbReference>
<evidence type="ECO:0000313" key="2">
    <source>
        <dbReference type="EMBL" id="EBG8089022.1"/>
    </source>
</evidence>
<evidence type="ECO:0000313" key="26">
    <source>
        <dbReference type="EMBL" id="HAE0608854.1"/>
    </source>
</evidence>
<dbReference type="EMBL" id="AAMCZA010000055">
    <property type="protein sequence ID" value="EDG0899559.1"/>
    <property type="molecule type" value="Genomic_DNA"/>
</dbReference>
<reference evidence="21" key="5">
    <citation type="submission" date="2018-07" db="EMBL/GenBank/DDBJ databases">
        <authorList>
            <consortium name="PulseNet: The National Subtyping Network for Foodborne Disease Surveillance"/>
            <person name="Tarr C.L."/>
            <person name="Trees E."/>
            <person name="Katz L.S."/>
            <person name="Carleton-Romer H.A."/>
            <person name="Stroika S."/>
            <person name="Kucerova Z."/>
            <person name="Roache K.F."/>
            <person name="Sabol A.L."/>
            <person name="Besser J."/>
            <person name="Gerner-Smidt P."/>
        </authorList>
    </citation>
    <scope>NUCLEOTIDE SEQUENCE</scope>
    <source>
        <strain evidence="25">PNUSAS005717</strain>
        <strain evidence="21">PNUSAS007847</strain>
    </source>
</reference>
<dbReference type="EMBL" id="DAAUAZ010000017">
    <property type="protein sequence ID" value="HAF0924396.1"/>
    <property type="molecule type" value="Genomic_DNA"/>
</dbReference>
<dbReference type="EMBL" id="DAAUCY010000111">
    <property type="protein sequence ID" value="HAF1254606.1"/>
    <property type="molecule type" value="Genomic_DNA"/>
</dbReference>
<dbReference type="EMBL" id="AAGEDJ010000005">
    <property type="protein sequence ID" value="EBM9176053.1"/>
    <property type="molecule type" value="Genomic_DNA"/>
</dbReference>
<dbReference type="EMBL" id="AAKSCW010000059">
    <property type="protein sequence ID" value="ECV3153024.1"/>
    <property type="molecule type" value="Genomic_DNA"/>
</dbReference>
<reference evidence="42" key="7">
    <citation type="submission" date="2019-03" db="EMBL/GenBank/DDBJ databases">
        <authorList>
            <person name="Levent G."/>
            <person name="Schlochtermeier A."/>
            <person name="Ives S.E."/>
            <person name="Norman K.N."/>
            <person name="Lawhon S.D."/>
            <person name="Loneragan G.H."/>
            <person name="Anderson R.C."/>
            <person name="Scott H.M."/>
        </authorList>
    </citation>
    <scope>NUCLEOTIDE SEQUENCE</scope>
    <source>
        <strain evidence="42">ME2L-19-263</strain>
    </source>
</reference>
<dbReference type="EMBL" id="DAATNX010000106">
    <property type="protein sequence ID" value="HAE9332339.1"/>
    <property type="molecule type" value="Genomic_DNA"/>
</dbReference>
<reference evidence="26" key="1">
    <citation type="journal article" date="2018" name="Genome Biol.">
        <title>SKESA: strategic k-mer extension for scrupulous assemblies.</title>
        <authorList>
            <person name="Souvorov A."/>
            <person name="Agarwala R."/>
            <person name="Lipman D.J."/>
        </authorList>
    </citation>
    <scope>NUCLEOTIDE SEQUENCE</scope>
    <source>
        <strain evidence="41">09-0646</strain>
        <strain evidence="32">09-1991</strain>
        <strain evidence="37">09-2247</strain>
        <strain evidence="36">09-5077</strain>
        <strain evidence="38">10-6667</strain>
        <strain evidence="33">10-6841</strain>
        <strain evidence="35">12-1128</strain>
        <strain evidence="40">12-4802</strain>
        <strain evidence="39">13-0136</strain>
        <strain evidence="34">BCW_2023</strain>
        <strain evidence="26">Salmonella enterica</strain>
    </source>
</reference>
<comment type="caution">
    <text evidence="22">The sequence shown here is derived from an EMBL/GenBank/DDBJ whole genome shotgun (WGS) entry which is preliminary data.</text>
</comment>
<gene>
    <name evidence="17" type="ORF">AIG37_06785</name>
    <name evidence="13" type="ORF">APO85_15455</name>
    <name evidence="14" type="ORF">AU259_07710</name>
    <name evidence="16" type="ORF">AVH73_15545</name>
    <name evidence="18" type="ORF">AXU14_06065</name>
    <name evidence="19" type="ORF">AXU32_09450</name>
    <name evidence="22" type="ORF">B0D32_07675</name>
    <name evidence="24" type="ORF">B6C67_21865</name>
    <name evidence="20" type="ORF">BIW02_06000</name>
    <name evidence="25" type="ORF">BS131_16455</name>
    <name evidence="21" type="ORF">BZ049_19905</name>
    <name evidence="15" type="ORF">C2689_09275</name>
    <name evidence="8" type="ORF">CW117_07870</name>
    <name evidence="5" type="ORF">DPE74_20195</name>
    <name evidence="11" type="ORF">DPL19_23300</name>
    <name evidence="9" type="ORF">DYO72_13585</name>
    <name evidence="10" type="ORF">DYT96_07385</name>
    <name evidence="6" type="ORF">E0U36_12630</name>
    <name evidence="7" type="ORF">E1406_20125</name>
    <name evidence="42" type="ORF">E4933_07115</name>
    <name evidence="4" type="ORF">E4S88_08565</name>
    <name evidence="3" type="ORF">FEH78_06645</name>
    <name evidence="2" type="ORF">FJJ53_19870</name>
    <name evidence="31" type="ORF">G2800_10855</name>
    <name evidence="26" type="ORF">G2805_00235</name>
    <name evidence="29" type="ORF">G2893_09205</name>
    <name evidence="28" type="ORF">G2898_07125</name>
    <name evidence="30" type="ORF">G2910_16880</name>
    <name evidence="27" type="ORF">G2911_10810</name>
    <name evidence="32" type="ORF">G3401_001797</name>
    <name evidence="33" type="ORF">G4B33_000041</name>
    <name evidence="37" type="ORF">G4Y05_004565</name>
    <name evidence="36" type="ORF">G4Y15_004530</name>
    <name evidence="35" type="ORF">G4Y21_004490</name>
    <name evidence="38" type="ORF">G4Y22_002164</name>
    <name evidence="40" type="ORF">G9G40_004430</name>
    <name evidence="39" type="ORF">G9G43_004102</name>
    <name evidence="41" type="ORF">G9X30_004540</name>
    <name evidence="23" type="ORF">GBH27_20020</name>
    <name evidence="34" type="ORF">GND10_004199</name>
    <name evidence="12" type="ORF">II32_12445</name>
</gene>
<evidence type="ECO:0000313" key="15">
    <source>
        <dbReference type="EMBL" id="ECY6786673.1"/>
    </source>
</evidence>
<accession>A0A3A3J9U4</accession>
<dbReference type="EMBL" id="DAATOZ010000101">
    <property type="protein sequence ID" value="HAE8951384.1"/>
    <property type="molecule type" value="Genomic_DNA"/>
</dbReference>
<keyword evidence="1" id="KW-1133">Transmembrane helix</keyword>
<evidence type="ECO:0000313" key="37">
    <source>
        <dbReference type="EMBL" id="HAE9354886.1"/>
    </source>
</evidence>
<evidence type="ECO:0000313" key="28">
    <source>
        <dbReference type="EMBL" id="HAE0783840.1"/>
    </source>
</evidence>
<protein>
    <submittedName>
        <fullName evidence="22">Uncharacterized protein</fullName>
    </submittedName>
</protein>
<evidence type="ECO:0000313" key="33">
    <source>
        <dbReference type="EMBL" id="HAE3984437.1"/>
    </source>
</evidence>
<evidence type="ECO:0000313" key="25">
    <source>
        <dbReference type="EMBL" id="EDI2488590.1"/>
    </source>
</evidence>
<evidence type="ECO:0000313" key="3">
    <source>
        <dbReference type="EMBL" id="EBM9176053.1"/>
    </source>
</evidence>
<dbReference type="EMBL" id="AAMCON010000024">
    <property type="protein sequence ID" value="EDF9742454.1"/>
    <property type="molecule type" value="Genomic_DNA"/>
</dbReference>
<dbReference type="EMBL" id="DAAQTK010000012">
    <property type="protein sequence ID" value="HAE0783840.1"/>
    <property type="molecule type" value="Genomic_DNA"/>
</dbReference>
<dbReference type="EMBL" id="DAAWCN010000074">
    <property type="protein sequence ID" value="HAF7255381.1"/>
    <property type="molecule type" value="Genomic_DNA"/>
</dbReference>
<dbReference type="EMBL" id="SRBT01000003">
    <property type="protein sequence ID" value="KAA7154692.1"/>
    <property type="molecule type" value="Genomic_DNA"/>
</dbReference>
<evidence type="ECO:0000313" key="43">
    <source>
        <dbReference type="Proteomes" id="UP000322618"/>
    </source>
</evidence>
<evidence type="ECO:0000313" key="4">
    <source>
        <dbReference type="EMBL" id="EBO8723975.1"/>
    </source>
</evidence>
<evidence type="ECO:0000313" key="5">
    <source>
        <dbReference type="EMBL" id="EBW3457215.1"/>
    </source>
</evidence>
<dbReference type="EMBL" id="AAHYIA010000011">
    <property type="protein sequence ID" value="ECB6707639.1"/>
    <property type="molecule type" value="Genomic_DNA"/>
</dbReference>
<dbReference type="EMBL" id="AAGJXF010000006">
    <property type="protein sequence ID" value="EBO8723975.1"/>
    <property type="molecule type" value="Genomic_DNA"/>
</dbReference>
<dbReference type="EMBL" id="DAARLW010000005">
    <property type="protein sequence ID" value="HAE2971527.1"/>
    <property type="molecule type" value="Genomic_DNA"/>
</dbReference>
<evidence type="ECO:0000313" key="23">
    <source>
        <dbReference type="EMBL" id="EDF9742454.1"/>
    </source>
</evidence>
<keyword evidence="1" id="KW-0472">Membrane</keyword>
<dbReference type="Proteomes" id="UP000322618">
    <property type="component" value="Unassembled WGS sequence"/>
</dbReference>
<evidence type="ECO:0000313" key="6">
    <source>
        <dbReference type="EMBL" id="ECB6707639.1"/>
    </source>
</evidence>
<evidence type="ECO:0000313" key="30">
    <source>
        <dbReference type="EMBL" id="HAE0881798.1"/>
    </source>
</evidence>
<dbReference type="EMBL" id="AALRRW010000003">
    <property type="protein sequence ID" value="EDC6718648.1"/>
    <property type="molecule type" value="Genomic_DNA"/>
</dbReference>
<name>A0A3A3J9U4_SALMO</name>
<evidence type="ECO:0000313" key="38">
    <source>
        <dbReference type="EMBL" id="HAE9388396.1"/>
    </source>
</evidence>
<dbReference type="EMBL" id="AAKYVF010000018">
    <property type="protein sequence ID" value="ECX1555508.1"/>
    <property type="molecule type" value="Genomic_DNA"/>
</dbReference>
<evidence type="ECO:0000313" key="14">
    <source>
        <dbReference type="EMBL" id="ECY3343955.1"/>
    </source>
</evidence>
<dbReference type="EMBL" id="AAMKGK010000018">
    <property type="protein sequence ID" value="EDI2488590.1"/>
    <property type="molecule type" value="Genomic_DNA"/>
</dbReference>
<dbReference type="EMBL" id="AAFKBF010000022">
    <property type="protein sequence ID" value="EBG8089022.1"/>
    <property type="molecule type" value="Genomic_DNA"/>
</dbReference>
<dbReference type="EMBL" id="AALIOX010000003">
    <property type="protein sequence ID" value="EDA0009919.1"/>
    <property type="molecule type" value="Genomic_DNA"/>
</dbReference>
<evidence type="ECO:0000313" key="9">
    <source>
        <dbReference type="EMBL" id="ECU3334602.1"/>
    </source>
</evidence>
<dbReference type="EMBL" id="DAAQTF010000004">
    <property type="protein sequence ID" value="HAE0766999.1"/>
    <property type="molecule type" value="Genomic_DNA"/>
</dbReference>
<dbReference type="EMBL" id="AAMARA010000003">
    <property type="protein sequence ID" value="EDF3867633.1"/>
    <property type="molecule type" value="Genomic_DNA"/>
</dbReference>
<evidence type="ECO:0000313" key="31">
    <source>
        <dbReference type="EMBL" id="HAE1154593.1"/>
    </source>
</evidence>
<evidence type="ECO:0000313" key="35">
    <source>
        <dbReference type="EMBL" id="HAE8951384.1"/>
    </source>
</evidence>
<dbReference type="EMBL" id="AAKPPR010000005">
    <property type="protein sequence ID" value="ECU3334602.1"/>
    <property type="molecule type" value="Genomic_DNA"/>
</dbReference>
<dbReference type="EMBL" id="AAHIBZ010000026">
    <property type="protein sequence ID" value="EBW3457215.1"/>
    <property type="molecule type" value="Genomic_DNA"/>
</dbReference>
<feature type="transmembrane region" description="Helical" evidence="1">
    <location>
        <begin position="6"/>
        <end position="28"/>
    </location>
</feature>
<dbReference type="EMBL" id="DAAQUD010000010">
    <property type="protein sequence ID" value="HAE0881798.1"/>
    <property type="molecule type" value="Genomic_DNA"/>
</dbReference>
<dbReference type="EMBL" id="AAMAPH010000018">
    <property type="protein sequence ID" value="EDF3748060.1"/>
    <property type="molecule type" value="Genomic_DNA"/>
</dbReference>
<keyword evidence="1" id="KW-0812">Transmembrane</keyword>
<evidence type="ECO:0000313" key="10">
    <source>
        <dbReference type="EMBL" id="ECU3684814.1"/>
    </source>
</evidence>
<reference evidence="8" key="4">
    <citation type="submission" date="2018-07" db="EMBL/GenBank/DDBJ databases">
        <authorList>
            <consortium name="NARMS: The National Antimicrobial Resistance Monitoring System"/>
        </authorList>
    </citation>
    <scope>NUCLEOTIDE SEQUENCE</scope>
    <source>
        <strain evidence="9">CVM N17S1479</strain>
        <strain evidence="8">FSIS11705537</strain>
        <strain evidence="15">FSIS11807106</strain>
        <strain evidence="11">FSIS11810643</strain>
        <strain evidence="3">FSIS11920988</strain>
        <strain evidence="13">FSIS1500714</strain>
        <strain evidence="14">FSIS1504186</strain>
        <strain evidence="20">FSIS1607655</strain>
        <strain evidence="24">FSIS1700054</strain>
    </source>
</reference>
<dbReference type="EMBL" id="AALCUX010000004">
    <property type="protein sequence ID" value="ECY3343955.1"/>
    <property type="molecule type" value="Genomic_DNA"/>
</dbReference>
<evidence type="ECO:0000256" key="1">
    <source>
        <dbReference type="SAM" id="Phobius"/>
    </source>
</evidence>
<dbReference type="EMBL" id="DAAQRW010000001">
    <property type="protein sequence ID" value="HAE0608854.1"/>
    <property type="molecule type" value="Genomic_DNA"/>
</dbReference>
<proteinExistence type="predicted"/>
<sequence>MGESIFIGILTGIISGAYTGLILSKYVLFTSLRRETLRIVRRINYIDGEGYSNYESLSELILISSDFLALKHKRAGEDVMAIFNELNLEVLNSNKKTNGDKIVDAQRRLRMMPVNIWSIINPLSFRM</sequence>
<evidence type="ECO:0000313" key="29">
    <source>
        <dbReference type="EMBL" id="HAE0806850.1"/>
    </source>
</evidence>
<dbReference type="EMBL" id="AALHUF010000003">
    <property type="protein sequence ID" value="ECZ7802579.1"/>
    <property type="molecule type" value="Genomic_DNA"/>
</dbReference>
<dbReference type="EMBL" id="AAIOTV010000021">
    <property type="protein sequence ID" value="ECG5543092.1"/>
    <property type="molecule type" value="Genomic_DNA"/>
</dbReference>
<dbReference type="EMBL" id="AALGFK010000022">
    <property type="protein sequence ID" value="ECY9607746.1"/>
    <property type="molecule type" value="Genomic_DNA"/>
</dbReference>
<evidence type="ECO:0000313" key="21">
    <source>
        <dbReference type="EMBL" id="EDF3748060.1"/>
    </source>
</evidence>
<dbReference type="EMBL" id="DAATOK010000004">
    <property type="protein sequence ID" value="HAE9388396.1"/>
    <property type="molecule type" value="Genomic_DNA"/>
</dbReference>
<evidence type="ECO:0000313" key="7">
    <source>
        <dbReference type="EMBL" id="ECG5543092.1"/>
    </source>
</evidence>
<evidence type="ECO:0000313" key="42">
    <source>
        <dbReference type="EMBL" id="KAA7154692.1"/>
    </source>
</evidence>